<dbReference type="EMBL" id="KE124909">
    <property type="protein sequence ID" value="EPB75241.1"/>
    <property type="molecule type" value="Genomic_DNA"/>
</dbReference>
<protein>
    <submittedName>
        <fullName evidence="1">Uncharacterized protein</fullName>
    </submittedName>
</protein>
<dbReference type="AlphaFoldDB" id="A0A0D6LYQ0"/>
<gene>
    <name evidence="1" type="ORF">ANCCEY_05640</name>
</gene>
<sequence length="97" mass="11237">MGEKADRTLTLLHLRKTFSEYMRIPLSGSRDVDPNRLLPLFTKVMAMFTPTELKAEFKEILNFTTFLCKQPVMALLKQPLALPITFNHPLHRKDGYC</sequence>
<keyword evidence="2" id="KW-1185">Reference proteome</keyword>
<evidence type="ECO:0000313" key="2">
    <source>
        <dbReference type="Proteomes" id="UP000054495"/>
    </source>
</evidence>
<name>A0A0D6LYQ0_9BILA</name>
<organism evidence="1 2">
    <name type="scientific">Ancylostoma ceylanicum</name>
    <dbReference type="NCBI Taxonomy" id="53326"/>
    <lineage>
        <taxon>Eukaryota</taxon>
        <taxon>Metazoa</taxon>
        <taxon>Ecdysozoa</taxon>
        <taxon>Nematoda</taxon>
        <taxon>Chromadorea</taxon>
        <taxon>Rhabditida</taxon>
        <taxon>Rhabditina</taxon>
        <taxon>Rhabditomorpha</taxon>
        <taxon>Strongyloidea</taxon>
        <taxon>Ancylostomatidae</taxon>
        <taxon>Ancylostomatinae</taxon>
        <taxon>Ancylostoma</taxon>
    </lineage>
</organism>
<dbReference type="Proteomes" id="UP000054495">
    <property type="component" value="Unassembled WGS sequence"/>
</dbReference>
<reference evidence="1 2" key="1">
    <citation type="submission" date="2013-05" db="EMBL/GenBank/DDBJ databases">
        <title>Draft genome of the parasitic nematode Anyclostoma ceylanicum.</title>
        <authorList>
            <person name="Mitreva M."/>
        </authorList>
    </citation>
    <scope>NUCLEOTIDE SEQUENCE [LARGE SCALE GENOMIC DNA]</scope>
</reference>
<accession>A0A0D6LYQ0</accession>
<proteinExistence type="predicted"/>
<evidence type="ECO:0000313" key="1">
    <source>
        <dbReference type="EMBL" id="EPB75241.1"/>
    </source>
</evidence>